<comment type="caution">
    <text evidence="2">The sequence shown here is derived from an EMBL/GenBank/DDBJ whole genome shotgun (WGS) entry which is preliminary data.</text>
</comment>
<accession>A0A9P9Y7U1</accession>
<feature type="compositionally biased region" description="Basic residues" evidence="1">
    <location>
        <begin position="311"/>
        <end position="321"/>
    </location>
</feature>
<evidence type="ECO:0000313" key="3">
    <source>
        <dbReference type="Proteomes" id="UP001055219"/>
    </source>
</evidence>
<reference evidence="2" key="1">
    <citation type="journal article" date="2021" name="J Fungi (Basel)">
        <title>Genomic and Metabolomic Analyses of the Marine Fungus Emericellopsis cladophorae: Insights into Saltwater Adaptability Mechanisms and Its Biosynthetic Potential.</title>
        <authorList>
            <person name="Goncalves M.F.M."/>
            <person name="Hilario S."/>
            <person name="Van de Peer Y."/>
            <person name="Esteves A.C."/>
            <person name="Alves A."/>
        </authorList>
    </citation>
    <scope>NUCLEOTIDE SEQUENCE</scope>
    <source>
        <strain evidence="2">MUM 19.33</strain>
    </source>
</reference>
<evidence type="ECO:0000256" key="1">
    <source>
        <dbReference type="SAM" id="MobiDB-lite"/>
    </source>
</evidence>
<dbReference type="EMBL" id="JAGIXG020000003">
    <property type="protein sequence ID" value="KAI6784688.1"/>
    <property type="molecule type" value="Genomic_DNA"/>
</dbReference>
<gene>
    <name evidence="2" type="ORF">J7T54_007781</name>
</gene>
<dbReference type="RefSeq" id="XP_051365544.1">
    <property type="nucleotide sequence ID" value="XM_051510865.1"/>
</dbReference>
<organism evidence="2 3">
    <name type="scientific">Emericellopsis cladophorae</name>
    <dbReference type="NCBI Taxonomy" id="2686198"/>
    <lineage>
        <taxon>Eukaryota</taxon>
        <taxon>Fungi</taxon>
        <taxon>Dikarya</taxon>
        <taxon>Ascomycota</taxon>
        <taxon>Pezizomycotina</taxon>
        <taxon>Sordariomycetes</taxon>
        <taxon>Hypocreomycetidae</taxon>
        <taxon>Hypocreales</taxon>
        <taxon>Bionectriaceae</taxon>
        <taxon>Emericellopsis</taxon>
    </lineage>
</organism>
<name>A0A9P9Y7U1_9HYPO</name>
<dbReference type="GeneID" id="75834254"/>
<proteinExistence type="predicted"/>
<dbReference type="Proteomes" id="UP001055219">
    <property type="component" value="Unassembled WGS sequence"/>
</dbReference>
<dbReference type="OrthoDB" id="4222821at2759"/>
<feature type="region of interest" description="Disordered" evidence="1">
    <location>
        <begin position="102"/>
        <end position="125"/>
    </location>
</feature>
<sequence length="384" mass="41434">MPQQTSADSPDRMPTAVHDHADQDHVDHVHVDSSNNLSMFDGVHDFLLDAAAIDNDQSNEFGTPRVPDGYTTTTANLPGSIFIGPSVTTGSSLSWRSMTATPSLSQILPPSESRPSSSSSSSLPGLQLSEFQQNLTSHLAQLRSTPWDILSTLRLESTPCLTCHRPAIDPLLGAAFDPLTSTFRHMAEFERIISHFRTRGMNLHITSGAAAAAADDHGPPMELSYVLTAVSCYIQLVLIYDCILSHLAEQCANNRIVRDFILLSAPSLSLGGQALPPSRNLLGKSLVRLLESRIGTIEALLGLPDEVRVSRGGRRRRKGRGRNAEGAEDECGASVSDRSEGPGLVGKSLLGVLHASLMTRESDNGRPAILESLRARMVYLEQLA</sequence>
<protein>
    <submittedName>
        <fullName evidence="2">Uncharacterized protein</fullName>
    </submittedName>
</protein>
<evidence type="ECO:0000313" key="2">
    <source>
        <dbReference type="EMBL" id="KAI6784688.1"/>
    </source>
</evidence>
<reference evidence="2" key="2">
    <citation type="submission" date="2022-07" db="EMBL/GenBank/DDBJ databases">
        <authorList>
            <person name="Goncalves M.F.M."/>
            <person name="Hilario S."/>
            <person name="Van De Peer Y."/>
            <person name="Esteves A.C."/>
            <person name="Alves A."/>
        </authorList>
    </citation>
    <scope>NUCLEOTIDE SEQUENCE</scope>
    <source>
        <strain evidence="2">MUM 19.33</strain>
    </source>
</reference>
<feature type="compositionally biased region" description="Low complexity" evidence="1">
    <location>
        <begin position="108"/>
        <end position="125"/>
    </location>
</feature>
<feature type="region of interest" description="Disordered" evidence="1">
    <location>
        <begin position="311"/>
        <end position="342"/>
    </location>
</feature>
<dbReference type="AlphaFoldDB" id="A0A9P9Y7U1"/>
<keyword evidence="3" id="KW-1185">Reference proteome</keyword>